<evidence type="ECO:0000313" key="2">
    <source>
        <dbReference type="EMBL" id="GIO38864.1"/>
    </source>
</evidence>
<protein>
    <submittedName>
        <fullName evidence="2">Uncharacterized protein</fullName>
    </submittedName>
</protein>
<dbReference type="Proteomes" id="UP000681162">
    <property type="component" value="Unassembled WGS sequence"/>
</dbReference>
<dbReference type="RefSeq" id="WP_212941421.1">
    <property type="nucleotide sequence ID" value="NZ_BORR01000015.1"/>
</dbReference>
<reference evidence="2 3" key="1">
    <citation type="submission" date="2021-03" db="EMBL/GenBank/DDBJ databases">
        <title>Antimicrobial resistance genes in bacteria isolated from Japanese honey, and their potential for conferring macrolide and lincosamide resistance in the American foulbrood pathogen Paenibacillus larvae.</title>
        <authorList>
            <person name="Okamoto M."/>
            <person name="Kumagai M."/>
            <person name="Kanamori H."/>
            <person name="Takamatsu D."/>
        </authorList>
    </citation>
    <scope>NUCLEOTIDE SEQUENCE [LARGE SCALE GENOMIC DNA]</scope>
    <source>
        <strain evidence="2 3">J41TS12</strain>
    </source>
</reference>
<feature type="region of interest" description="Disordered" evidence="1">
    <location>
        <begin position="264"/>
        <end position="284"/>
    </location>
</feature>
<evidence type="ECO:0000256" key="1">
    <source>
        <dbReference type="SAM" id="MobiDB-lite"/>
    </source>
</evidence>
<accession>A0A919XVQ8</accession>
<evidence type="ECO:0000313" key="3">
    <source>
        <dbReference type="Proteomes" id="UP000681162"/>
    </source>
</evidence>
<proteinExistence type="predicted"/>
<keyword evidence="3" id="KW-1185">Reference proteome</keyword>
<dbReference type="AlphaFoldDB" id="A0A919XVQ8"/>
<organism evidence="2 3">
    <name type="scientific">Paenibacillus antibioticophila</name>
    <dbReference type="NCBI Taxonomy" id="1274374"/>
    <lineage>
        <taxon>Bacteria</taxon>
        <taxon>Bacillati</taxon>
        <taxon>Bacillota</taxon>
        <taxon>Bacilli</taxon>
        <taxon>Bacillales</taxon>
        <taxon>Paenibacillaceae</taxon>
        <taxon>Paenibacillus</taxon>
    </lineage>
</organism>
<comment type="caution">
    <text evidence="2">The sequence shown here is derived from an EMBL/GenBank/DDBJ whole genome shotgun (WGS) entry which is preliminary data.</text>
</comment>
<gene>
    <name evidence="2" type="ORF">J41TS12_37250</name>
</gene>
<dbReference type="EMBL" id="BORR01000015">
    <property type="protein sequence ID" value="GIO38864.1"/>
    <property type="molecule type" value="Genomic_DNA"/>
</dbReference>
<sequence length="336" mass="37980">MFFFYGLDINAKSKSLANGNTGWVKLNEDGNLEGKPDFNLKRLGESIADDLIKGNKVALGFEAPMWYAVPKVDTKGKFHMTARFKEEEELICKLNPDGTKKLNKDGKQIYESSKHWYIGGSQPMVKGYPLGLILFEAIVERYLSERTSSHPPTIAATTNFDSWVGVGDTHPLYLFEGFVTGLYKPTDENFRGITVKDNYKEVLSNNEVVDAFIVANALRAFAKKDMKSPIILRESNYPLSWVNHLRVCVEEDLNTKSHIKSVKSYHTAPNASPNTTNPDKYEKPSRYGLHPPARAMSVWEHIIRDVNGIQAQEIFELTGKKTCDVYGFKFRENPVS</sequence>
<feature type="compositionally biased region" description="Polar residues" evidence="1">
    <location>
        <begin position="267"/>
        <end position="278"/>
    </location>
</feature>
<name>A0A919XVQ8_9BACL</name>